<reference evidence="1" key="1">
    <citation type="submission" date="2018-06" db="EMBL/GenBank/DDBJ databases">
        <authorList>
            <person name="Zhirakovskaya E."/>
        </authorList>
    </citation>
    <scope>NUCLEOTIDE SEQUENCE</scope>
</reference>
<accession>A0A3B0VE37</accession>
<sequence length="77" mass="8744">MKKLLLVLFIVLGAFTVRAQDTLTFLQYNLLNYGNFTSYCTTTNNNVSRKNGYIGTIVHYVKPDIFTVNEITGARAY</sequence>
<organism evidence="1">
    <name type="scientific">hydrothermal vent metagenome</name>
    <dbReference type="NCBI Taxonomy" id="652676"/>
    <lineage>
        <taxon>unclassified sequences</taxon>
        <taxon>metagenomes</taxon>
        <taxon>ecological metagenomes</taxon>
    </lineage>
</organism>
<protein>
    <submittedName>
        <fullName evidence="1">Uncharacterized protein</fullName>
    </submittedName>
</protein>
<feature type="non-terminal residue" evidence="1">
    <location>
        <position position="77"/>
    </location>
</feature>
<gene>
    <name evidence="1" type="ORF">MNBD_BACTEROID07-1219</name>
</gene>
<name>A0A3B0VE37_9ZZZZ</name>
<dbReference type="EMBL" id="UOET01000469">
    <property type="protein sequence ID" value="VAW30094.1"/>
    <property type="molecule type" value="Genomic_DNA"/>
</dbReference>
<proteinExistence type="predicted"/>
<evidence type="ECO:0000313" key="1">
    <source>
        <dbReference type="EMBL" id="VAW30094.1"/>
    </source>
</evidence>
<dbReference type="AlphaFoldDB" id="A0A3B0VE37"/>